<proteinExistence type="predicted"/>
<feature type="compositionally biased region" description="Acidic residues" evidence="1">
    <location>
        <begin position="260"/>
        <end position="269"/>
    </location>
</feature>
<accession>A0A1W7R5Y5</accession>
<dbReference type="AlphaFoldDB" id="A0A1W7R5Y5"/>
<sequence length="313" mass="35462">MYSVRKNTLVVDFNVLPVRPDVGRVHHFLENEIKLNIADVNSIQLHHTRNCVYIEMKDRDIALRYEKAHNIQRSFIYNDKPFKIPVYVDSEAVTVRVCDLPPSMPHTTVGNFMRRFGDVISIQNERWKNYFGGVFNGVRVLQMRLKQSIPSFITIDNQMATVHHPNQIRTCRYCSKSAHPNQKCTDVTASENNNTPTTASATPSNETIFDETEFPPIPNVQSIPSSSETSSGKRVISAIENKTKSLPTDQSTQQQTKSDIDDDDDDQNDDGSTSPSESFDACTNKRRLSTRRGKEKKKMCAIQGSEIIDCDSN</sequence>
<feature type="compositionally biased region" description="Low complexity" evidence="1">
    <location>
        <begin position="248"/>
        <end position="257"/>
    </location>
</feature>
<dbReference type="EMBL" id="GEHC01001066">
    <property type="protein sequence ID" value="JAV46579.1"/>
    <property type="molecule type" value="Transcribed_RNA"/>
</dbReference>
<evidence type="ECO:0000256" key="1">
    <source>
        <dbReference type="SAM" id="MobiDB-lite"/>
    </source>
</evidence>
<reference evidence="2" key="1">
    <citation type="submission" date="2016-03" db="EMBL/GenBank/DDBJ databases">
        <title>RNAseq analyses of the sensorial organs of adult female Aedes albopictus.</title>
        <authorList>
            <person name="Fabrizio L."/>
            <person name="Ribeiro J.M."/>
            <person name="Arca B."/>
        </authorList>
    </citation>
    <scope>NUCLEOTIDE SEQUENCE</scope>
</reference>
<feature type="region of interest" description="Disordered" evidence="1">
    <location>
        <begin position="185"/>
        <end position="300"/>
    </location>
</feature>
<name>A0A1W7R5Y5_AEDAL</name>
<feature type="compositionally biased region" description="Polar residues" evidence="1">
    <location>
        <begin position="219"/>
        <end position="232"/>
    </location>
</feature>
<dbReference type="VEuPathDB" id="VectorBase:AALF020357"/>
<feature type="compositionally biased region" description="Low complexity" evidence="1">
    <location>
        <begin position="188"/>
        <end position="207"/>
    </location>
</feature>
<protein>
    <submittedName>
        <fullName evidence="2">Uncharacterized protein</fullName>
    </submittedName>
</protein>
<feature type="compositionally biased region" description="Basic residues" evidence="1">
    <location>
        <begin position="284"/>
        <end position="299"/>
    </location>
</feature>
<organism evidence="2">
    <name type="scientific">Aedes albopictus</name>
    <name type="common">Asian tiger mosquito</name>
    <name type="synonym">Stegomyia albopicta</name>
    <dbReference type="NCBI Taxonomy" id="7160"/>
    <lineage>
        <taxon>Eukaryota</taxon>
        <taxon>Metazoa</taxon>
        <taxon>Ecdysozoa</taxon>
        <taxon>Arthropoda</taxon>
        <taxon>Hexapoda</taxon>
        <taxon>Insecta</taxon>
        <taxon>Pterygota</taxon>
        <taxon>Neoptera</taxon>
        <taxon>Endopterygota</taxon>
        <taxon>Diptera</taxon>
        <taxon>Nematocera</taxon>
        <taxon>Culicoidea</taxon>
        <taxon>Culicidae</taxon>
        <taxon>Culicinae</taxon>
        <taxon>Aedini</taxon>
        <taxon>Aedes</taxon>
        <taxon>Stegomyia</taxon>
    </lineage>
</organism>
<dbReference type="VEuPathDB" id="VectorBase:AALFPA_048956"/>
<evidence type="ECO:0000313" key="2">
    <source>
        <dbReference type="EMBL" id="JAV46579.1"/>
    </source>
</evidence>
<dbReference type="VEuPathDB" id="VectorBase:AALC636_017434"/>